<reference evidence="2 3" key="1">
    <citation type="submission" date="2014-03" db="EMBL/GenBank/DDBJ databases">
        <title>The Genome Sequence of Plasmodium fragile nilgiri.</title>
        <authorList>
            <consortium name="The Broad Institute Genomics Platform"/>
            <consortium name="The Broad Institute Genome Sequencing Center for Infectious Disease"/>
            <person name="Neafsey D."/>
            <person name="Duraisingh M."/>
            <person name="Young S.K."/>
            <person name="Zeng Q."/>
            <person name="Gargeya S."/>
            <person name="Abouelleil A."/>
            <person name="Alvarado L."/>
            <person name="Chapman S.B."/>
            <person name="Gainer-Dewar J."/>
            <person name="Goldberg J."/>
            <person name="Griggs A."/>
            <person name="Gujja S."/>
            <person name="Hansen M."/>
            <person name="Howarth C."/>
            <person name="Imamovic A."/>
            <person name="Larimer J."/>
            <person name="Pearson M."/>
            <person name="Poon T.W."/>
            <person name="Priest M."/>
            <person name="Roberts A."/>
            <person name="Saif S."/>
            <person name="Shea T."/>
            <person name="Sykes S."/>
            <person name="Wortman J."/>
            <person name="Nusbaum C."/>
            <person name="Birren B."/>
        </authorList>
    </citation>
    <scope>NUCLEOTIDE SEQUENCE [LARGE SCALE GENOMIC DNA]</scope>
    <source>
        <strain evidence="3">nilgiri</strain>
    </source>
</reference>
<feature type="compositionally biased region" description="Basic and acidic residues" evidence="1">
    <location>
        <begin position="923"/>
        <end position="934"/>
    </location>
</feature>
<organism evidence="2 3">
    <name type="scientific">Plasmodium fragile</name>
    <dbReference type="NCBI Taxonomy" id="5857"/>
    <lineage>
        <taxon>Eukaryota</taxon>
        <taxon>Sar</taxon>
        <taxon>Alveolata</taxon>
        <taxon>Apicomplexa</taxon>
        <taxon>Aconoidasida</taxon>
        <taxon>Haemosporida</taxon>
        <taxon>Plasmodiidae</taxon>
        <taxon>Plasmodium</taxon>
        <taxon>Plasmodium (Plasmodium)</taxon>
    </lineage>
</organism>
<feature type="region of interest" description="Disordered" evidence="1">
    <location>
        <begin position="638"/>
        <end position="737"/>
    </location>
</feature>
<dbReference type="GeneID" id="24270093"/>
<feature type="region of interest" description="Disordered" evidence="1">
    <location>
        <begin position="845"/>
        <end position="897"/>
    </location>
</feature>
<feature type="compositionally biased region" description="Basic and acidic residues" evidence="1">
    <location>
        <begin position="674"/>
        <end position="685"/>
    </location>
</feature>
<feature type="compositionally biased region" description="Polar residues" evidence="1">
    <location>
        <begin position="708"/>
        <end position="721"/>
    </location>
</feature>
<dbReference type="Proteomes" id="UP000054561">
    <property type="component" value="Unassembled WGS sequence"/>
</dbReference>
<evidence type="ECO:0000313" key="2">
    <source>
        <dbReference type="EMBL" id="KJP85609.1"/>
    </source>
</evidence>
<keyword evidence="3" id="KW-1185">Reference proteome</keyword>
<protein>
    <submittedName>
        <fullName evidence="2">Uncharacterized protein</fullName>
    </submittedName>
</protein>
<feature type="compositionally biased region" description="Polar residues" evidence="1">
    <location>
        <begin position="939"/>
        <end position="952"/>
    </location>
</feature>
<gene>
    <name evidence="2" type="ORF">AK88_04779</name>
</gene>
<proteinExistence type="predicted"/>
<dbReference type="OrthoDB" id="385349at2759"/>
<feature type="compositionally biased region" description="Basic and acidic residues" evidence="1">
    <location>
        <begin position="880"/>
        <end position="894"/>
    </location>
</feature>
<dbReference type="EMBL" id="KQ001718">
    <property type="protein sequence ID" value="KJP85609.1"/>
    <property type="molecule type" value="Genomic_DNA"/>
</dbReference>
<feature type="region of interest" description="Disordered" evidence="1">
    <location>
        <begin position="22"/>
        <end position="81"/>
    </location>
</feature>
<evidence type="ECO:0000256" key="1">
    <source>
        <dbReference type="SAM" id="MobiDB-lite"/>
    </source>
</evidence>
<sequence>MNFFLSKPNIRSTKSEVIHKANNNNVSDNTVNSNNVSDNNVGGNNVGDNHVGSHHPGSHHIGSHNVGHNGRMPNDPGSSNFLLENNNGYAYSNCDADGRSEIHYSNKAYDPQYSMYMNKIANEARSTRNHTSTHRIYSPRSQSINIFAPKVNRTSNISRNFDDRMSNISFYTNNKKKLNKTSILESNDSFKTQPNSQIVEQSLDLLKHLVHQENREQYLCAHENDKKNKLILKLIDQAKRNDERVQGLQTECASNNSIDSYQKRMDMLHLKFMKLKYEYSHLNNENVILKKQIRNIKDSYHMINPKSATVSFPRGPIPEEALRSNDTGNASSISNMGVMGSMSNVNNEHRMIQQQGGRVVLNKTTSINTMQQPVIPPFEKKKLVDCQVQTECTLTSPIPDRPDDNKMEDPQSAFNVSGNNLNSNLLNDNYLSELREQIRNEVTQEITNKLEQKYKDELLMLRQTIENNKMQNENMAEEISIDNVLNNTKHKLDEQINETINKYKNSLVDHFKELINAASEGRKSIGQMHSKGDGNVNGQANTDVDNVASLSINDKINECISLFESIIQKKINAKKIKEKKEMDDSTSIISALNNINTDINDIDDMMDKLHATVGQTHFSDDAESSLGEVDLLGKATSVSDDLELEEEASRRSLSGALESGGEGELQEEVTTGMDKARKFPKRSDNIGDNVDGPMSIRSDGPASVLTDGGTSSQKGKNSTKGDSSHRSNFHVDSPLPDNKIDLMGNMTMEINPYSEESAEVREERSSDVRSKNVNMVMHHSESGLASGNHTGVHTDVHWNVLVDHNAGGEANGHFKQAPQGVHNTRHIVEGMAEQSFNNEQIFDREEGPHNLAPNDIGPYDNPKGDFPTGKDNEDIPTESPDDKNKDSVDTEKEKKKSKWKNIFSTKKTKKKNLSDNFGNDTELWSKNENDEKNVKGNANDENFYNSTKANNTLPNNVQIEEGEIDVITNGVNDGKQIEIQSDAHKFASAGYPGNQPFMHPSGDGNGEMVAKSAYGFNKGEEELHHGHSSAMMNNALSVNRATHHYGGSNLHTSNDNHFNDKEKFNHPEINPYHGSNSRTQMNPFNHENGNSPQINNTYNTSNGNSLYMYQSNNEKKNGPNYNAKGDYAVNYSVYSYNPAANNKTGVPSPSEERYEEKPFYKEHNNNTHVMNNTGEVHRNDNVLFIENNNSNFAKATGTSQNSQNANLVNVFRDDMDGNKGNNGLNRADNVNNQYDFFYNLNDTNEARPEYCPWGHQNKTACISSYNGEGQFGEMANIKRVSSSTINMTKNTSDLTQNGQVKLSTKSEVHYNTFKAQKNKTKKNLEDLFA</sequence>
<name>A0A0D9QF43_PLAFR</name>
<dbReference type="VEuPathDB" id="PlasmoDB:AK88_04779"/>
<accession>A0A0D9QF43</accession>
<dbReference type="OMA" id="KAYDPQY"/>
<evidence type="ECO:0000313" key="3">
    <source>
        <dbReference type="Proteomes" id="UP000054561"/>
    </source>
</evidence>
<feature type="compositionally biased region" description="Basic residues" evidence="1">
    <location>
        <begin position="52"/>
        <end position="62"/>
    </location>
</feature>
<feature type="region of interest" description="Disordered" evidence="1">
    <location>
        <begin position="911"/>
        <end position="952"/>
    </location>
</feature>
<feature type="compositionally biased region" description="Low complexity" evidence="1">
    <location>
        <begin position="22"/>
        <end position="50"/>
    </location>
</feature>
<dbReference type="RefSeq" id="XP_012337807.1">
    <property type="nucleotide sequence ID" value="XM_012482384.1"/>
</dbReference>